<proteinExistence type="predicted"/>
<feature type="region of interest" description="Disordered" evidence="1">
    <location>
        <begin position="1"/>
        <end position="46"/>
    </location>
</feature>
<name>A0A8T2RLK2_CERRI</name>
<dbReference type="OrthoDB" id="2919534at2759"/>
<evidence type="ECO:0000256" key="1">
    <source>
        <dbReference type="SAM" id="MobiDB-lite"/>
    </source>
</evidence>
<dbReference type="EMBL" id="CM035431">
    <property type="protein sequence ID" value="KAH7296478.1"/>
    <property type="molecule type" value="Genomic_DNA"/>
</dbReference>
<comment type="caution">
    <text evidence="2">The sequence shown here is derived from an EMBL/GenBank/DDBJ whole genome shotgun (WGS) entry which is preliminary data.</text>
</comment>
<gene>
    <name evidence="2" type="ORF">KP509_26G024500</name>
</gene>
<accession>A0A8T2RLK2</accession>
<dbReference type="InterPro" id="IPR021109">
    <property type="entry name" value="Peptidase_aspartic_dom_sf"/>
</dbReference>
<dbReference type="Gene3D" id="2.40.70.10">
    <property type="entry name" value="Acid Proteases"/>
    <property type="match status" value="1"/>
</dbReference>
<evidence type="ECO:0000313" key="2">
    <source>
        <dbReference type="EMBL" id="KAH7296478.1"/>
    </source>
</evidence>
<sequence>MVFRSSKSREQISSSMHFVEADQENAERKSEYVANEKIHERSELEEEMEEFYEKKESREGDEVEILPPITKKLVPSICPFPERLKIPKHKKERQSEEKLDIMRRLAKMDITLHLDTLLKCSPIFSGAQLDSGAVVNLMTEYMMKALGLTQMEHTPMPVKMANQTQVKPASLLKNVNTIIGGLEFNIDYLIVRPRNTEATFFILLGRTCFIIVGPKSDRVRIQVSSNSTSKRLVTNDELEKKAKETETQEKV</sequence>
<feature type="compositionally biased region" description="Basic and acidic residues" evidence="1">
    <location>
        <begin position="25"/>
        <end position="42"/>
    </location>
</feature>
<evidence type="ECO:0000313" key="3">
    <source>
        <dbReference type="Proteomes" id="UP000825935"/>
    </source>
</evidence>
<dbReference type="CDD" id="cd00303">
    <property type="entry name" value="retropepsin_like"/>
    <property type="match status" value="1"/>
</dbReference>
<keyword evidence="3" id="KW-1185">Reference proteome</keyword>
<evidence type="ECO:0008006" key="4">
    <source>
        <dbReference type="Google" id="ProtNLM"/>
    </source>
</evidence>
<reference evidence="2" key="1">
    <citation type="submission" date="2021-08" db="EMBL/GenBank/DDBJ databases">
        <title>WGS assembly of Ceratopteris richardii.</title>
        <authorList>
            <person name="Marchant D.B."/>
            <person name="Chen G."/>
            <person name="Jenkins J."/>
            <person name="Shu S."/>
            <person name="Leebens-Mack J."/>
            <person name="Grimwood J."/>
            <person name="Schmutz J."/>
            <person name="Soltis P."/>
            <person name="Soltis D."/>
            <person name="Chen Z.-H."/>
        </authorList>
    </citation>
    <scope>NUCLEOTIDE SEQUENCE</scope>
    <source>
        <strain evidence="2">Whitten #5841</strain>
        <tissue evidence="2">Leaf</tissue>
    </source>
</reference>
<dbReference type="Proteomes" id="UP000825935">
    <property type="component" value="Chromosome 26"/>
</dbReference>
<dbReference type="AlphaFoldDB" id="A0A8T2RLK2"/>
<organism evidence="2 3">
    <name type="scientific">Ceratopteris richardii</name>
    <name type="common">Triangle waterfern</name>
    <dbReference type="NCBI Taxonomy" id="49495"/>
    <lineage>
        <taxon>Eukaryota</taxon>
        <taxon>Viridiplantae</taxon>
        <taxon>Streptophyta</taxon>
        <taxon>Embryophyta</taxon>
        <taxon>Tracheophyta</taxon>
        <taxon>Polypodiopsida</taxon>
        <taxon>Polypodiidae</taxon>
        <taxon>Polypodiales</taxon>
        <taxon>Pteridineae</taxon>
        <taxon>Pteridaceae</taxon>
        <taxon>Parkerioideae</taxon>
        <taxon>Ceratopteris</taxon>
    </lineage>
</organism>
<protein>
    <recommendedName>
        <fullName evidence="4">Aspartic peptidase DDI1-type domain-containing protein</fullName>
    </recommendedName>
</protein>